<dbReference type="InterPro" id="IPR046253">
    <property type="entry name" value="DUF6286"/>
</dbReference>
<evidence type="ECO:0000313" key="5">
    <source>
        <dbReference type="Proteomes" id="UP000027178"/>
    </source>
</evidence>
<feature type="compositionally biased region" description="Gly residues" evidence="1">
    <location>
        <begin position="10"/>
        <end position="24"/>
    </location>
</feature>
<reference evidence="4 5" key="1">
    <citation type="submission" date="2014-05" db="EMBL/GenBank/DDBJ databases">
        <title>Draft Genome Sequence of Kitasatospora cheerisanensis KCTC 2395.</title>
        <authorList>
            <person name="Nam D.H."/>
        </authorList>
    </citation>
    <scope>NUCLEOTIDE SEQUENCE [LARGE SCALE GENOMIC DNA]</scope>
    <source>
        <strain evidence="4 5">KCTC 2395</strain>
    </source>
</reference>
<proteinExistence type="predicted"/>
<feature type="transmembrane region" description="Helical" evidence="2">
    <location>
        <begin position="149"/>
        <end position="168"/>
    </location>
</feature>
<dbReference type="eggNOG" id="ENOG5033V3R">
    <property type="taxonomic scope" value="Bacteria"/>
</dbReference>
<feature type="compositionally biased region" description="Low complexity" evidence="1">
    <location>
        <begin position="62"/>
        <end position="74"/>
    </location>
</feature>
<evidence type="ECO:0000256" key="2">
    <source>
        <dbReference type="SAM" id="Phobius"/>
    </source>
</evidence>
<sequence>MTSAICCAAGTGGADGVLGGGGGPARTARQRTDRGPGVPADRGPRRRRRARPGLAWPPGPALPEGLGAVRARPGPAHPARRAAVPVRRRGAEPDGAGRGLHPGRRADRYHRHLGRGDRGPPAPRGAAMSDTAKDPRKRSAGRWLRSERGVVTALVVVVLVVAAGTLLYDVIAVRAGGQARPWRKDLAHQLATRHLDDPWVLGIAAGVALLGLLLLVLAFGRGLRGWLALEPRGTAMHRSAVGALIARRAQQRADVHSWKVKVGRRRTRVTVSGTTDPAGVERDLRAELARIPLAAPHRLDVRTKPVRERHHRRELAELEPPR</sequence>
<feature type="domain" description="DUF6286" evidence="3">
    <location>
        <begin position="209"/>
        <end position="303"/>
    </location>
</feature>
<gene>
    <name evidence="4" type="ORF">KCH_57110</name>
</gene>
<feature type="region of interest" description="Disordered" evidence="1">
    <location>
        <begin position="302"/>
        <end position="322"/>
    </location>
</feature>
<keyword evidence="2" id="KW-0472">Membrane</keyword>
<evidence type="ECO:0000313" key="4">
    <source>
        <dbReference type="EMBL" id="KDN82533.1"/>
    </source>
</evidence>
<feature type="region of interest" description="Disordered" evidence="1">
    <location>
        <begin position="1"/>
        <end position="142"/>
    </location>
</feature>
<keyword evidence="5" id="KW-1185">Reference proteome</keyword>
<dbReference type="PATRIC" id="fig|1348663.4.peg.5529"/>
<feature type="compositionally biased region" description="Basic residues" evidence="1">
    <location>
        <begin position="101"/>
        <end position="113"/>
    </location>
</feature>
<keyword evidence="2" id="KW-1133">Transmembrane helix</keyword>
<evidence type="ECO:0000259" key="3">
    <source>
        <dbReference type="Pfam" id="PF19803"/>
    </source>
</evidence>
<comment type="caution">
    <text evidence="4">The sequence shown here is derived from an EMBL/GenBank/DDBJ whole genome shotgun (WGS) entry which is preliminary data.</text>
</comment>
<dbReference type="HOGENOM" id="CLU_862706_0_0_11"/>
<organism evidence="4 5">
    <name type="scientific">Kitasatospora cheerisanensis KCTC 2395</name>
    <dbReference type="NCBI Taxonomy" id="1348663"/>
    <lineage>
        <taxon>Bacteria</taxon>
        <taxon>Bacillati</taxon>
        <taxon>Actinomycetota</taxon>
        <taxon>Actinomycetes</taxon>
        <taxon>Kitasatosporales</taxon>
        <taxon>Streptomycetaceae</taxon>
        <taxon>Kitasatospora</taxon>
    </lineage>
</organism>
<dbReference type="AlphaFoldDB" id="A0A066YM18"/>
<protein>
    <recommendedName>
        <fullName evidence="3">DUF6286 domain-containing protein</fullName>
    </recommendedName>
</protein>
<evidence type="ECO:0000256" key="1">
    <source>
        <dbReference type="SAM" id="MobiDB-lite"/>
    </source>
</evidence>
<keyword evidence="2" id="KW-0812">Transmembrane</keyword>
<dbReference type="Proteomes" id="UP000027178">
    <property type="component" value="Unassembled WGS sequence"/>
</dbReference>
<dbReference type="Pfam" id="PF19803">
    <property type="entry name" value="DUF6286"/>
    <property type="match status" value="1"/>
</dbReference>
<name>A0A066YM18_9ACTN</name>
<feature type="transmembrane region" description="Helical" evidence="2">
    <location>
        <begin position="199"/>
        <end position="219"/>
    </location>
</feature>
<accession>A0A066YM18</accession>
<dbReference type="EMBL" id="JNBY01000107">
    <property type="protein sequence ID" value="KDN82533.1"/>
    <property type="molecule type" value="Genomic_DNA"/>
</dbReference>